<keyword evidence="1" id="KW-0677">Repeat</keyword>
<reference evidence="5 6" key="1">
    <citation type="journal article" date="2014" name="Int. J. Syst. Evol. Microbiol.">
        <title>Carboxylicivirga gen. nov. in the family Marinilabiliaceae with two novel species, Carboxylicivirga mesophila sp. nov. and Carboxylicivirga taeanensis sp. nov., and reclassification of Cytophaga fermentans as Saccharicrinis fermentans gen. nov., comb. nov.</title>
        <authorList>
            <person name="Yang S.H."/>
            <person name="Seo H.S."/>
            <person name="Woo J.H."/>
            <person name="Oh H.M."/>
            <person name="Jang H."/>
            <person name="Lee J.H."/>
            <person name="Kim S.J."/>
            <person name="Kwon K.K."/>
        </authorList>
    </citation>
    <scope>NUCLEOTIDE SEQUENCE [LARGE SCALE GENOMIC DNA]</scope>
    <source>
        <strain evidence="5 6">JCM 18290</strain>
    </source>
</reference>
<gene>
    <name evidence="5" type="ORF">KEM09_16500</name>
</gene>
<evidence type="ECO:0000256" key="1">
    <source>
        <dbReference type="ARBA" id="ARBA00022737"/>
    </source>
</evidence>
<dbReference type="InterPro" id="IPR002110">
    <property type="entry name" value="Ankyrin_rpt"/>
</dbReference>
<keyword evidence="2 3" id="KW-0040">ANK repeat</keyword>
<keyword evidence="6" id="KW-1185">Reference proteome</keyword>
<dbReference type="Pfam" id="PF12796">
    <property type="entry name" value="Ank_2"/>
    <property type="match status" value="1"/>
</dbReference>
<feature type="chain" id="PRO_5045128370" evidence="4">
    <location>
        <begin position="24"/>
        <end position="204"/>
    </location>
</feature>
<dbReference type="SMART" id="SM00248">
    <property type="entry name" value="ANK"/>
    <property type="match status" value="4"/>
</dbReference>
<feature type="repeat" description="ANK" evidence="3">
    <location>
        <begin position="146"/>
        <end position="178"/>
    </location>
</feature>
<name>A0ABS5KDB7_9BACT</name>
<dbReference type="PROSITE" id="PS50297">
    <property type="entry name" value="ANK_REP_REGION"/>
    <property type="match status" value="3"/>
</dbReference>
<evidence type="ECO:0000256" key="4">
    <source>
        <dbReference type="SAM" id="SignalP"/>
    </source>
</evidence>
<keyword evidence="4" id="KW-0732">Signal</keyword>
<feature type="repeat" description="ANK" evidence="3">
    <location>
        <begin position="112"/>
        <end position="144"/>
    </location>
</feature>
<dbReference type="InterPro" id="IPR036770">
    <property type="entry name" value="Ankyrin_rpt-contain_sf"/>
</dbReference>
<accession>A0ABS5KDB7</accession>
<dbReference type="PROSITE" id="PS50088">
    <property type="entry name" value="ANK_REPEAT"/>
    <property type="match status" value="3"/>
</dbReference>
<feature type="signal peptide" evidence="4">
    <location>
        <begin position="1"/>
        <end position="23"/>
    </location>
</feature>
<dbReference type="Gene3D" id="1.25.40.20">
    <property type="entry name" value="Ankyrin repeat-containing domain"/>
    <property type="match status" value="1"/>
</dbReference>
<evidence type="ECO:0000313" key="6">
    <source>
        <dbReference type="Proteomes" id="UP000721861"/>
    </source>
</evidence>
<evidence type="ECO:0000313" key="5">
    <source>
        <dbReference type="EMBL" id="MBS2213020.1"/>
    </source>
</evidence>
<dbReference type="RefSeq" id="WP_212229950.1">
    <property type="nucleotide sequence ID" value="NZ_JAGUCN010000021.1"/>
</dbReference>
<dbReference type="EMBL" id="JAGUCN010000021">
    <property type="protein sequence ID" value="MBS2213020.1"/>
    <property type="molecule type" value="Genomic_DNA"/>
</dbReference>
<sequence length="204" mass="21881">MKKLVTLTSVAIMIVTLACQSTAKKDKQKESQSIQETEEQAVTESINMPAYFQAALEGDLDKVKEAIGNGININAMDENQHSALMLAAYNGHHHIVSVLLENGAEVDAVDGMNRTALMFASTGPFTQAVEVLIQAGANVNATDNEEQWTPVMMAASEGQLEVVKLLVANGADLSMVDVDGESSLDFAQSKGHQEVVAYIQSQVK</sequence>
<dbReference type="Proteomes" id="UP000721861">
    <property type="component" value="Unassembled WGS sequence"/>
</dbReference>
<dbReference type="PANTHER" id="PTHR24171">
    <property type="entry name" value="ANKYRIN REPEAT DOMAIN-CONTAINING PROTEIN 39-RELATED"/>
    <property type="match status" value="1"/>
</dbReference>
<proteinExistence type="predicted"/>
<evidence type="ECO:0000256" key="3">
    <source>
        <dbReference type="PROSITE-ProRule" id="PRU00023"/>
    </source>
</evidence>
<dbReference type="SUPFAM" id="SSF48403">
    <property type="entry name" value="Ankyrin repeat"/>
    <property type="match status" value="1"/>
</dbReference>
<comment type="caution">
    <text evidence="5">The sequence shown here is derived from an EMBL/GenBank/DDBJ whole genome shotgun (WGS) entry which is preliminary data.</text>
</comment>
<dbReference type="PROSITE" id="PS51257">
    <property type="entry name" value="PROKAR_LIPOPROTEIN"/>
    <property type="match status" value="1"/>
</dbReference>
<protein>
    <submittedName>
        <fullName evidence="5">Ankyrin repeat domain-containing protein</fullName>
    </submittedName>
</protein>
<organism evidence="5 6">
    <name type="scientific">Carboxylicivirga mesophila</name>
    <dbReference type="NCBI Taxonomy" id="1166478"/>
    <lineage>
        <taxon>Bacteria</taxon>
        <taxon>Pseudomonadati</taxon>
        <taxon>Bacteroidota</taxon>
        <taxon>Bacteroidia</taxon>
        <taxon>Marinilabiliales</taxon>
        <taxon>Marinilabiliaceae</taxon>
        <taxon>Carboxylicivirga</taxon>
    </lineage>
</organism>
<dbReference type="Pfam" id="PF13637">
    <property type="entry name" value="Ank_4"/>
    <property type="match status" value="1"/>
</dbReference>
<feature type="repeat" description="ANK" evidence="3">
    <location>
        <begin position="79"/>
        <end position="111"/>
    </location>
</feature>
<evidence type="ECO:0000256" key="2">
    <source>
        <dbReference type="ARBA" id="ARBA00023043"/>
    </source>
</evidence>